<feature type="domain" description="EthD" evidence="2">
    <location>
        <begin position="22"/>
        <end position="89"/>
    </location>
</feature>
<dbReference type="Gene3D" id="3.30.70.100">
    <property type="match status" value="1"/>
</dbReference>
<dbReference type="GO" id="GO:0016491">
    <property type="term" value="F:oxidoreductase activity"/>
    <property type="evidence" value="ECO:0007669"/>
    <property type="project" value="InterPro"/>
</dbReference>
<sequence length="104" mass="11612">MSTVVTLLYPVPAESAKPFDMEYYLGTHIPMVDKAWSNAGLKKWQVVKLDPKSGYDTQCTLVWENTEVFAKAMEDDAGKKILADIPNFSTVSAVRVWGSLVKEN</sequence>
<keyword evidence="4" id="KW-1185">Reference proteome</keyword>
<accession>A0A8T9CFK9</accession>
<reference evidence="3 4" key="1">
    <citation type="submission" date="2018-05" db="EMBL/GenBank/DDBJ databases">
        <title>Genome sequencing and assembly of the regulated plant pathogen Lachnellula willkommii and related sister species for the development of diagnostic species identification markers.</title>
        <authorList>
            <person name="Giroux E."/>
            <person name="Bilodeau G."/>
        </authorList>
    </citation>
    <scope>NUCLEOTIDE SEQUENCE [LARGE SCALE GENOMIC DNA]</scope>
    <source>
        <strain evidence="3 4">CBS 268.59</strain>
    </source>
</reference>
<organism evidence="3 4">
    <name type="scientific">Lachnellula suecica</name>
    <dbReference type="NCBI Taxonomy" id="602035"/>
    <lineage>
        <taxon>Eukaryota</taxon>
        <taxon>Fungi</taxon>
        <taxon>Dikarya</taxon>
        <taxon>Ascomycota</taxon>
        <taxon>Pezizomycotina</taxon>
        <taxon>Leotiomycetes</taxon>
        <taxon>Helotiales</taxon>
        <taxon>Lachnaceae</taxon>
        <taxon>Lachnellula</taxon>
    </lineage>
</organism>
<comment type="caution">
    <text evidence="3">The sequence shown here is derived from an EMBL/GenBank/DDBJ whole genome shotgun (WGS) entry which is preliminary data.</text>
</comment>
<evidence type="ECO:0000256" key="1">
    <source>
        <dbReference type="ARBA" id="ARBA00005986"/>
    </source>
</evidence>
<dbReference type="InterPro" id="IPR009799">
    <property type="entry name" value="EthD_dom"/>
</dbReference>
<dbReference type="OrthoDB" id="4892971at2759"/>
<protein>
    <recommendedName>
        <fullName evidence="2">EthD domain-containing protein</fullName>
    </recommendedName>
</protein>
<dbReference type="Proteomes" id="UP000469558">
    <property type="component" value="Unassembled WGS sequence"/>
</dbReference>
<dbReference type="Pfam" id="PF07110">
    <property type="entry name" value="EthD"/>
    <property type="match status" value="1"/>
</dbReference>
<dbReference type="InterPro" id="IPR011008">
    <property type="entry name" value="Dimeric_a/b-barrel"/>
</dbReference>
<dbReference type="PANTHER" id="PTHR40260">
    <property type="entry name" value="BLR8190 PROTEIN"/>
    <property type="match status" value="1"/>
</dbReference>
<comment type="similarity">
    <text evidence="1">Belongs to the tpcK family.</text>
</comment>
<dbReference type="EMBL" id="QGMK01000092">
    <property type="protein sequence ID" value="TVY84348.1"/>
    <property type="molecule type" value="Genomic_DNA"/>
</dbReference>
<evidence type="ECO:0000313" key="4">
    <source>
        <dbReference type="Proteomes" id="UP000469558"/>
    </source>
</evidence>
<dbReference type="NCBIfam" id="TIGR02118">
    <property type="entry name" value="EthD family reductase"/>
    <property type="match status" value="1"/>
</dbReference>
<proteinExistence type="inferred from homology"/>
<dbReference type="PANTHER" id="PTHR40260:SF2">
    <property type="entry name" value="BLR8190 PROTEIN"/>
    <property type="match status" value="1"/>
</dbReference>
<evidence type="ECO:0000259" key="2">
    <source>
        <dbReference type="Pfam" id="PF07110"/>
    </source>
</evidence>
<dbReference type="AlphaFoldDB" id="A0A8T9CFK9"/>
<name>A0A8T9CFK9_9HELO</name>
<evidence type="ECO:0000313" key="3">
    <source>
        <dbReference type="EMBL" id="TVY84348.1"/>
    </source>
</evidence>
<dbReference type="SUPFAM" id="SSF54909">
    <property type="entry name" value="Dimeric alpha+beta barrel"/>
    <property type="match status" value="1"/>
</dbReference>
<gene>
    <name evidence="3" type="ORF">LSUE1_G002876</name>
</gene>